<dbReference type="InterPro" id="IPR048477">
    <property type="entry name" value="YceM-like_C"/>
</dbReference>
<dbReference type="Pfam" id="PF01408">
    <property type="entry name" value="GFO_IDH_MocA"/>
    <property type="match status" value="1"/>
</dbReference>
<dbReference type="RefSeq" id="WP_054679016.1">
    <property type="nucleotide sequence ID" value="NZ_AYYO01000017.1"/>
</dbReference>
<dbReference type="PANTHER" id="PTHR43708">
    <property type="entry name" value="CONSERVED EXPRESSED OXIDOREDUCTASE (EUROFUNG)"/>
    <property type="match status" value="1"/>
</dbReference>
<keyword evidence="4" id="KW-1185">Reference proteome</keyword>
<dbReference type="Proteomes" id="UP000051679">
    <property type="component" value="Unassembled WGS sequence"/>
</dbReference>
<dbReference type="SUPFAM" id="SSF55347">
    <property type="entry name" value="Glyceraldehyde-3-phosphate dehydrogenase-like, C-terminal domain"/>
    <property type="match status" value="1"/>
</dbReference>
<gene>
    <name evidence="3" type="ORF">FC18_GL001183</name>
</gene>
<dbReference type="STRING" id="1291052.FC18_GL001183"/>
<feature type="domain" description="YceM-like C-terminal" evidence="2">
    <location>
        <begin position="134"/>
        <end position="235"/>
    </location>
</feature>
<evidence type="ECO:0000259" key="2">
    <source>
        <dbReference type="Pfam" id="PF21378"/>
    </source>
</evidence>
<organism evidence="3 4">
    <name type="scientific">Lacticaseibacillus sharpeae JCM 1186 = DSM 20505</name>
    <dbReference type="NCBI Taxonomy" id="1291052"/>
    <lineage>
        <taxon>Bacteria</taxon>
        <taxon>Bacillati</taxon>
        <taxon>Bacillota</taxon>
        <taxon>Bacilli</taxon>
        <taxon>Lactobacillales</taxon>
        <taxon>Lactobacillaceae</taxon>
        <taxon>Lacticaseibacillus</taxon>
    </lineage>
</organism>
<comment type="caution">
    <text evidence="3">The sequence shown here is derived from an EMBL/GenBank/DDBJ whole genome shotgun (WGS) entry which is preliminary data.</text>
</comment>
<evidence type="ECO:0000313" key="3">
    <source>
        <dbReference type="EMBL" id="KRM55566.1"/>
    </source>
</evidence>
<dbReference type="Gene3D" id="3.30.360.10">
    <property type="entry name" value="Dihydrodipicolinate Reductase, domain 2"/>
    <property type="match status" value="1"/>
</dbReference>
<dbReference type="InterPro" id="IPR036291">
    <property type="entry name" value="NAD(P)-bd_dom_sf"/>
</dbReference>
<name>A0A0R1ZKQ9_9LACO</name>
<dbReference type="SUPFAM" id="SSF51735">
    <property type="entry name" value="NAD(P)-binding Rossmann-fold domains"/>
    <property type="match status" value="1"/>
</dbReference>
<dbReference type="Gene3D" id="3.40.50.720">
    <property type="entry name" value="NAD(P)-binding Rossmann-like Domain"/>
    <property type="match status" value="1"/>
</dbReference>
<evidence type="ECO:0000259" key="1">
    <source>
        <dbReference type="Pfam" id="PF01408"/>
    </source>
</evidence>
<dbReference type="InterPro" id="IPR000683">
    <property type="entry name" value="Gfo/Idh/MocA-like_OxRdtase_N"/>
</dbReference>
<accession>A0A0R1ZKQ9</accession>
<feature type="domain" description="Gfo/Idh/MocA-like oxidoreductase N-terminal" evidence="1">
    <location>
        <begin position="2"/>
        <end position="121"/>
    </location>
</feature>
<dbReference type="PANTHER" id="PTHR43708:SF4">
    <property type="entry name" value="OXIDOREDUCTASE YCEM-RELATED"/>
    <property type="match status" value="1"/>
</dbReference>
<dbReference type="GO" id="GO:0000166">
    <property type="term" value="F:nucleotide binding"/>
    <property type="evidence" value="ECO:0007669"/>
    <property type="project" value="InterPro"/>
</dbReference>
<dbReference type="PATRIC" id="fig|1291052.5.peg.1201"/>
<dbReference type="Pfam" id="PF21378">
    <property type="entry name" value="YceM-like_C"/>
    <property type="match status" value="1"/>
</dbReference>
<dbReference type="EMBL" id="AYYO01000017">
    <property type="protein sequence ID" value="KRM55566.1"/>
    <property type="molecule type" value="Genomic_DNA"/>
</dbReference>
<sequence>MLKIGVMGLGNIAQKAYLPTMAGMQDQVEWHLTTRNQAKGESLAAKYGFTHVHQTLDELLAVHPDAVFLHTPTPTHAQIIRTLLNAGVNVYVDKPVTTDIAEVRALYALAAEKHLLLTCGFNRRFAPNNVALKQVTGKQMIVAEKTRNHTLQDAEFAVWDLMIHSVDTALWLLDEPVTAQSGRLVRDAAGNLLQGYLSVQSAHSQVQVVTNMDAAANIEQVTVQGQTARVASDDLLQLTTSTTAGTTISHRPDWEPVLETRGFAELTRAFVTAVRDGGANPVSPESAIASHAACAELVALIK</sequence>
<dbReference type="AlphaFoldDB" id="A0A0R1ZKQ9"/>
<evidence type="ECO:0000313" key="4">
    <source>
        <dbReference type="Proteomes" id="UP000051679"/>
    </source>
</evidence>
<dbReference type="InterPro" id="IPR051317">
    <property type="entry name" value="Gfo/Idh/MocA_oxidoreduct"/>
</dbReference>
<reference evidence="3 4" key="1">
    <citation type="journal article" date="2015" name="Genome Announc.">
        <title>Expanding the biotechnology potential of lactobacilli through comparative genomics of 213 strains and associated genera.</title>
        <authorList>
            <person name="Sun Z."/>
            <person name="Harris H.M."/>
            <person name="McCann A."/>
            <person name="Guo C."/>
            <person name="Argimon S."/>
            <person name="Zhang W."/>
            <person name="Yang X."/>
            <person name="Jeffery I.B."/>
            <person name="Cooney J.C."/>
            <person name="Kagawa T.F."/>
            <person name="Liu W."/>
            <person name="Song Y."/>
            <person name="Salvetti E."/>
            <person name="Wrobel A."/>
            <person name="Rasinkangas P."/>
            <person name="Parkhill J."/>
            <person name="Rea M.C."/>
            <person name="O'Sullivan O."/>
            <person name="Ritari J."/>
            <person name="Douillard F.P."/>
            <person name="Paul Ross R."/>
            <person name="Yang R."/>
            <person name="Briner A.E."/>
            <person name="Felis G.E."/>
            <person name="de Vos W.M."/>
            <person name="Barrangou R."/>
            <person name="Klaenhammer T.R."/>
            <person name="Caufield P.W."/>
            <person name="Cui Y."/>
            <person name="Zhang H."/>
            <person name="O'Toole P.W."/>
        </authorList>
    </citation>
    <scope>NUCLEOTIDE SEQUENCE [LARGE SCALE GENOMIC DNA]</scope>
    <source>
        <strain evidence="3 4">DSM 20505</strain>
    </source>
</reference>
<proteinExistence type="predicted"/>
<protein>
    <submittedName>
        <fullName evidence="3">Oxidoreductase</fullName>
    </submittedName>
</protein>
<dbReference type="OrthoDB" id="9815825at2"/>